<protein>
    <submittedName>
        <fullName evidence="2">Uncharacterized protein</fullName>
    </submittedName>
</protein>
<dbReference type="RefSeq" id="XP_008880065.1">
    <property type="nucleotide sequence ID" value="XM_008881843.1"/>
</dbReference>
<proteinExistence type="predicted"/>
<dbReference type="OrthoDB" id="68455at2759"/>
<accession>A0A024TB04</accession>
<evidence type="ECO:0000313" key="2">
    <source>
        <dbReference type="EMBL" id="ETV91228.1"/>
    </source>
</evidence>
<dbReference type="VEuPathDB" id="FungiDB:H310_14093"/>
<evidence type="ECO:0000256" key="1">
    <source>
        <dbReference type="SAM" id="Coils"/>
    </source>
</evidence>
<name>A0A024TB04_9STRA</name>
<dbReference type="GeneID" id="20091143"/>
<feature type="coiled-coil region" evidence="1">
    <location>
        <begin position="11"/>
        <end position="62"/>
    </location>
</feature>
<gene>
    <name evidence="2" type="ORF">H310_14093</name>
</gene>
<organism evidence="2">
    <name type="scientific">Aphanomyces invadans</name>
    <dbReference type="NCBI Taxonomy" id="157072"/>
    <lineage>
        <taxon>Eukaryota</taxon>
        <taxon>Sar</taxon>
        <taxon>Stramenopiles</taxon>
        <taxon>Oomycota</taxon>
        <taxon>Saprolegniomycetes</taxon>
        <taxon>Saprolegniales</taxon>
        <taxon>Verrucalvaceae</taxon>
        <taxon>Aphanomyces</taxon>
    </lineage>
</organism>
<dbReference type="AlphaFoldDB" id="A0A024TB04"/>
<sequence length="382" mass="44423">MADVGDVGGVLKADKLDLDLLENAHKKLKKREYMRNIMRFYREEVRDEMASLKAQVAVLQQEYTIRTRASRSGALPSKRHLLLPWKDVSLALRDDLNACENERDVLRERVVALAHLLRTTTRWVSINLTSMHANTPTWRNVTLDGTPASRDLGKAWITQQMYHNTDRMFGQYAYPPLSSTQEFYDIDVEATEMCFQYHHRRQYVVDVPMDFVLKAYKSHLCSVLMLDWYGYQANTTLKETSGNTTLHQLRADDNEWMNLVTGEFHDDDDRCVFVIQQIQDDATAPTTQRQRNRMIWLDMRPVDGGKTQIRVLYRFAQYFDSNGYVSLDDEARSWGCDLDGVPEDKKEITFYNYSTALLVQINANHQSRINAHLTRMMLHAPP</sequence>
<dbReference type="EMBL" id="KI914012">
    <property type="protein sequence ID" value="ETV91228.1"/>
    <property type="molecule type" value="Genomic_DNA"/>
</dbReference>
<keyword evidence="1" id="KW-0175">Coiled coil</keyword>
<reference evidence="2" key="1">
    <citation type="submission" date="2013-12" db="EMBL/GenBank/DDBJ databases">
        <title>The Genome Sequence of Aphanomyces invadans NJM9701.</title>
        <authorList>
            <consortium name="The Broad Institute Genomics Platform"/>
            <person name="Russ C."/>
            <person name="Tyler B."/>
            <person name="van West P."/>
            <person name="Dieguez-Uribeondo J."/>
            <person name="Young S.K."/>
            <person name="Zeng Q."/>
            <person name="Gargeya S."/>
            <person name="Fitzgerald M."/>
            <person name="Abouelleil A."/>
            <person name="Alvarado L."/>
            <person name="Chapman S.B."/>
            <person name="Gainer-Dewar J."/>
            <person name="Goldberg J."/>
            <person name="Griggs A."/>
            <person name="Gujja S."/>
            <person name="Hansen M."/>
            <person name="Howarth C."/>
            <person name="Imamovic A."/>
            <person name="Ireland A."/>
            <person name="Larimer J."/>
            <person name="McCowan C."/>
            <person name="Murphy C."/>
            <person name="Pearson M."/>
            <person name="Poon T.W."/>
            <person name="Priest M."/>
            <person name="Roberts A."/>
            <person name="Saif S."/>
            <person name="Shea T."/>
            <person name="Sykes S."/>
            <person name="Wortman J."/>
            <person name="Nusbaum C."/>
            <person name="Birren B."/>
        </authorList>
    </citation>
    <scope>NUCLEOTIDE SEQUENCE [LARGE SCALE GENOMIC DNA]</scope>
    <source>
        <strain evidence="2">NJM9701</strain>
    </source>
</reference>